<keyword evidence="5 7" id="KW-0320">Glycogen biosynthesis</keyword>
<comment type="similarity">
    <text evidence="2 7">Belongs to the glycosyltransferase 3 family.</text>
</comment>
<comment type="pathway">
    <text evidence="1 7">Glycan biosynthesis; glycogen biosynthesis.</text>
</comment>
<dbReference type="SUPFAM" id="SSF53756">
    <property type="entry name" value="UDP-Glycosyltransferase/glycogen phosphorylase"/>
    <property type="match status" value="1"/>
</dbReference>
<evidence type="ECO:0000256" key="1">
    <source>
        <dbReference type="ARBA" id="ARBA00004964"/>
    </source>
</evidence>
<dbReference type="PANTHER" id="PTHR10176">
    <property type="entry name" value="GLYCOGEN SYNTHASE"/>
    <property type="match status" value="1"/>
</dbReference>
<evidence type="ECO:0000256" key="5">
    <source>
        <dbReference type="ARBA" id="ARBA00023056"/>
    </source>
</evidence>
<name>A0ABQ5KQ75_9EUKA</name>
<evidence type="ECO:0000313" key="9">
    <source>
        <dbReference type="Proteomes" id="UP001057375"/>
    </source>
</evidence>
<dbReference type="Pfam" id="PF05693">
    <property type="entry name" value="Glycogen_syn"/>
    <property type="match status" value="2"/>
</dbReference>
<gene>
    <name evidence="8" type="ORF">ADUPG1_007958</name>
</gene>
<accession>A0ABQ5KQ75</accession>
<dbReference type="InterPro" id="IPR008631">
    <property type="entry name" value="Glycogen_synth"/>
</dbReference>
<dbReference type="Gene3D" id="3.40.50.2000">
    <property type="entry name" value="Glycogen Phosphorylase B"/>
    <property type="match status" value="2"/>
</dbReference>
<comment type="caution">
    <text evidence="8">The sequence shown here is derived from an EMBL/GenBank/DDBJ whole genome shotgun (WGS) entry which is preliminary data.</text>
</comment>
<comment type="function">
    <text evidence="7">Transfers the glycosyl residue from UDP-Glc to the non-reducing end of alpha-1,4-glucan.</text>
</comment>
<evidence type="ECO:0000256" key="3">
    <source>
        <dbReference type="ARBA" id="ARBA00022676"/>
    </source>
</evidence>
<proteinExistence type="inferred from homology"/>
<organism evidence="8 9">
    <name type="scientific">Aduncisulcus paluster</name>
    <dbReference type="NCBI Taxonomy" id="2918883"/>
    <lineage>
        <taxon>Eukaryota</taxon>
        <taxon>Metamonada</taxon>
        <taxon>Carpediemonas-like organisms</taxon>
        <taxon>Aduncisulcus</taxon>
    </lineage>
</organism>
<evidence type="ECO:0000256" key="2">
    <source>
        <dbReference type="ARBA" id="ARBA00010686"/>
    </source>
</evidence>
<dbReference type="EMBL" id="BQXS01010842">
    <property type="protein sequence ID" value="GKT34642.1"/>
    <property type="molecule type" value="Genomic_DNA"/>
</dbReference>
<dbReference type="Gene3D" id="6.10.260.10">
    <property type="match status" value="1"/>
</dbReference>
<sequence length="702" mass="79459">MDPTPEEYYLLDISLEVANRIGGINTVLKSKAKATTDTYHENYALIGPYIPEKAVGEFEDEFLPEFAAPCQAFEKKYNIKVHMGRWLVNGHPKALLFEQAFEGDFWSNVHESRKELLDNYGIPINEPTPGKINEKFIWDALVFGVIVRFFLRELLRFQRDTQFVMNFHEWLGSIGLIFLERDMKPVKHTYLYVPGTVFTTHATILGRHLAAGKLDVYGSLRDIDVDAEAKKRGIWVEHAVEKWSAKVCDVFTAVSDITGYESKCIHGREPDVITYNGLDTSTVDLQSLHHLHVVQREKIRDFVRGHFHGALAEMDMDKTLFFFISGRNEYLNKGADVFIEALAQLNWKLKEAKSDMTIVAFVIMPAKHQGFLPDSLEGVAMHKDLQRLTRTIASNIGEKIVEMITRHGAVDPSSLLEKKDEVMLKRFAAQLTRYPRDSFPSVVTHKLCPETEVDPIIVKIRDCNLFNRPEDRVKIVWHPQFITATSPLFGMDYMDFVRGCHLGVFPSYYEPFGLTPAECMINGVAAITTNVSGFGNFIESSRKTSFIYQSMPPSIMGSPRRAGSPLGAKSASDDVLAHAAAAVQGFGAVKRRVKIQETSSPALTAKKFKALLQSGDKGRSNMWKKGSGCGFDGIYVLDRRLIAPDESCRRLCEVMLEFSRLNRRDRVALRNRIEKAGKGLDWKHLFEYYINAHVMAATRANE</sequence>
<evidence type="ECO:0000313" key="8">
    <source>
        <dbReference type="EMBL" id="GKT34642.1"/>
    </source>
</evidence>
<evidence type="ECO:0000256" key="4">
    <source>
        <dbReference type="ARBA" id="ARBA00022679"/>
    </source>
</evidence>
<dbReference type="PANTHER" id="PTHR10176:SF3">
    <property type="entry name" value="GLYCOGEN [STARCH] SYNTHASE"/>
    <property type="match status" value="1"/>
</dbReference>
<keyword evidence="4 7" id="KW-0808">Transferase</keyword>
<evidence type="ECO:0000256" key="6">
    <source>
        <dbReference type="ARBA" id="ARBA00047345"/>
    </source>
</evidence>
<keyword evidence="3 7" id="KW-0328">Glycosyltransferase</keyword>
<protein>
    <recommendedName>
        <fullName evidence="7">Glycogen [starch] synthase</fullName>
        <ecNumber evidence="7">2.4.1.11</ecNumber>
    </recommendedName>
</protein>
<reference evidence="8" key="1">
    <citation type="submission" date="2022-03" db="EMBL/GenBank/DDBJ databases">
        <title>Draft genome sequence of Aduncisulcus paluster, a free-living microaerophilic Fornicata.</title>
        <authorList>
            <person name="Yuyama I."/>
            <person name="Kume K."/>
            <person name="Tamura T."/>
            <person name="Inagaki Y."/>
            <person name="Hashimoto T."/>
        </authorList>
    </citation>
    <scope>NUCLEOTIDE SEQUENCE</scope>
    <source>
        <strain evidence="8">NY0171</strain>
    </source>
</reference>
<dbReference type="Proteomes" id="UP001057375">
    <property type="component" value="Unassembled WGS sequence"/>
</dbReference>
<dbReference type="EC" id="2.4.1.11" evidence="7"/>
<evidence type="ECO:0000256" key="7">
    <source>
        <dbReference type="RuleBase" id="RU363104"/>
    </source>
</evidence>
<keyword evidence="9" id="KW-1185">Reference proteome</keyword>
<comment type="catalytic activity">
    <reaction evidence="6">
        <text>[(1-&gt;4)-alpha-D-glucosyl](n) + UDP-alpha-D-glucose = [(1-&gt;4)-alpha-D-glucosyl](n+1) + UDP + H(+)</text>
        <dbReference type="Rhea" id="RHEA:18549"/>
        <dbReference type="Rhea" id="RHEA-COMP:9584"/>
        <dbReference type="Rhea" id="RHEA-COMP:9587"/>
        <dbReference type="ChEBI" id="CHEBI:15378"/>
        <dbReference type="ChEBI" id="CHEBI:15444"/>
        <dbReference type="ChEBI" id="CHEBI:58223"/>
        <dbReference type="ChEBI" id="CHEBI:58885"/>
        <dbReference type="EC" id="2.4.1.11"/>
    </reaction>
    <physiologicalReaction direction="left-to-right" evidence="6">
        <dbReference type="Rhea" id="RHEA:18550"/>
    </physiologicalReaction>
</comment>